<reference evidence="2 3" key="1">
    <citation type="submission" date="2020-08" db="EMBL/GenBank/DDBJ databases">
        <title>Genomic Encyclopedia of Type Strains, Phase IV (KMG-IV): sequencing the most valuable type-strain genomes for metagenomic binning, comparative biology and taxonomic classification.</title>
        <authorList>
            <person name="Goeker M."/>
        </authorList>
    </citation>
    <scope>NUCLEOTIDE SEQUENCE [LARGE SCALE GENOMIC DNA]</scope>
    <source>
        <strain evidence="2 3">DSM 100044</strain>
    </source>
</reference>
<keyword evidence="3" id="KW-1185">Reference proteome</keyword>
<feature type="signal peptide" evidence="1">
    <location>
        <begin position="1"/>
        <end position="22"/>
    </location>
</feature>
<sequence length="172" mass="18593">MRVHWSMLPVAAALLWAAPGSAQILGSDADACSPGRGSAIQANITGLKDRTGELKLELYPADEEDFLKDDRDLIREGKLFRRVRVPTPPAGSIAMCIRVPRPGRYALLFTHSRDGKNKFSIWTDGAGFATNRRLGRSRPKVDEAIVDVGGGVAVVTIKAQYLRGLGGFGFAD</sequence>
<feature type="chain" id="PRO_5030618897" evidence="1">
    <location>
        <begin position="23"/>
        <end position="172"/>
    </location>
</feature>
<dbReference type="AlphaFoldDB" id="A0A7W9BB14"/>
<name>A0A7W9BB14_9SPHN</name>
<protein>
    <submittedName>
        <fullName evidence="2">Uncharacterized protein (DUF2141 family)</fullName>
    </submittedName>
</protein>
<accession>A0A7W9BB14</accession>
<organism evidence="2 3">
    <name type="scientific">Sphingomonas aerophila</name>
    <dbReference type="NCBI Taxonomy" id="1344948"/>
    <lineage>
        <taxon>Bacteria</taxon>
        <taxon>Pseudomonadati</taxon>
        <taxon>Pseudomonadota</taxon>
        <taxon>Alphaproteobacteria</taxon>
        <taxon>Sphingomonadales</taxon>
        <taxon>Sphingomonadaceae</taxon>
        <taxon>Sphingomonas</taxon>
    </lineage>
</organism>
<evidence type="ECO:0000313" key="3">
    <source>
        <dbReference type="Proteomes" id="UP000546200"/>
    </source>
</evidence>
<dbReference type="EMBL" id="JACIJK010000001">
    <property type="protein sequence ID" value="MBB5713714.1"/>
    <property type="molecule type" value="Genomic_DNA"/>
</dbReference>
<evidence type="ECO:0000313" key="2">
    <source>
        <dbReference type="EMBL" id="MBB5713714.1"/>
    </source>
</evidence>
<gene>
    <name evidence="2" type="ORF">FHS94_000533</name>
</gene>
<dbReference type="InterPro" id="IPR018673">
    <property type="entry name" value="DUF2141"/>
</dbReference>
<comment type="caution">
    <text evidence="2">The sequence shown here is derived from an EMBL/GenBank/DDBJ whole genome shotgun (WGS) entry which is preliminary data.</text>
</comment>
<keyword evidence="1" id="KW-0732">Signal</keyword>
<dbReference type="Proteomes" id="UP000546200">
    <property type="component" value="Unassembled WGS sequence"/>
</dbReference>
<dbReference type="Pfam" id="PF09912">
    <property type="entry name" value="DUF2141"/>
    <property type="match status" value="1"/>
</dbReference>
<evidence type="ECO:0000256" key="1">
    <source>
        <dbReference type="SAM" id="SignalP"/>
    </source>
</evidence>
<proteinExistence type="predicted"/>